<dbReference type="InterPro" id="IPR003788">
    <property type="entry name" value="NDUFAF7"/>
</dbReference>
<evidence type="ECO:0000256" key="1">
    <source>
        <dbReference type="ARBA" id="ARBA00004173"/>
    </source>
</evidence>
<comment type="catalytic activity">
    <reaction evidence="6 7">
        <text>L-arginyl-[protein] + 2 S-adenosyl-L-methionine = N(omega),N(omega)'-dimethyl-L-arginyl-[protein] + 2 S-adenosyl-L-homocysteine + 2 H(+)</text>
        <dbReference type="Rhea" id="RHEA:48108"/>
        <dbReference type="Rhea" id="RHEA-COMP:10532"/>
        <dbReference type="Rhea" id="RHEA-COMP:11992"/>
        <dbReference type="ChEBI" id="CHEBI:15378"/>
        <dbReference type="ChEBI" id="CHEBI:29965"/>
        <dbReference type="ChEBI" id="CHEBI:57856"/>
        <dbReference type="ChEBI" id="CHEBI:59789"/>
        <dbReference type="ChEBI" id="CHEBI:88221"/>
        <dbReference type="EC" id="2.1.1.320"/>
    </reaction>
</comment>
<name>A0A1Y2EGD8_9BASI</name>
<dbReference type="GO" id="GO:0005739">
    <property type="term" value="C:mitochondrion"/>
    <property type="evidence" value="ECO:0007669"/>
    <property type="project" value="UniProtKB-SubCell"/>
</dbReference>
<dbReference type="SUPFAM" id="SSF53335">
    <property type="entry name" value="S-adenosyl-L-methionine-dependent methyltransferases"/>
    <property type="match status" value="1"/>
</dbReference>
<dbReference type="Proteomes" id="UP000193467">
    <property type="component" value="Unassembled WGS sequence"/>
</dbReference>
<reference evidence="9 10" key="1">
    <citation type="submission" date="2016-07" db="EMBL/GenBank/DDBJ databases">
        <title>Pervasive Adenine N6-methylation of Active Genes in Fungi.</title>
        <authorList>
            <consortium name="DOE Joint Genome Institute"/>
            <person name="Mondo S.J."/>
            <person name="Dannebaum R.O."/>
            <person name="Kuo R.C."/>
            <person name="Labutti K."/>
            <person name="Haridas S."/>
            <person name="Kuo A."/>
            <person name="Salamov A."/>
            <person name="Ahrendt S.R."/>
            <person name="Lipzen A."/>
            <person name="Sullivan W."/>
            <person name="Andreopoulos W.B."/>
            <person name="Clum A."/>
            <person name="Lindquist E."/>
            <person name="Daum C."/>
            <person name="Ramamoorthy G.K."/>
            <person name="Gryganskyi A."/>
            <person name="Culley D."/>
            <person name="Magnuson J.K."/>
            <person name="James T.Y."/>
            <person name="O'Malley M.A."/>
            <person name="Stajich J.E."/>
            <person name="Spatafora J.W."/>
            <person name="Visel A."/>
            <person name="Grigoriev I.V."/>
        </authorList>
    </citation>
    <scope>NUCLEOTIDE SEQUENCE [LARGE SCALE GENOMIC DNA]</scope>
    <source>
        <strain evidence="9 10">62-1032</strain>
    </source>
</reference>
<feature type="compositionally biased region" description="Low complexity" evidence="8">
    <location>
        <begin position="8"/>
        <end position="23"/>
    </location>
</feature>
<dbReference type="Gene3D" id="3.40.50.12710">
    <property type="match status" value="1"/>
</dbReference>
<dbReference type="OrthoDB" id="17415at2759"/>
<dbReference type="EC" id="2.1.1.320" evidence="7"/>
<evidence type="ECO:0000256" key="6">
    <source>
        <dbReference type="ARBA" id="ARBA00048612"/>
    </source>
</evidence>
<evidence type="ECO:0000256" key="7">
    <source>
        <dbReference type="RuleBase" id="RU364114"/>
    </source>
</evidence>
<evidence type="ECO:0000256" key="8">
    <source>
        <dbReference type="SAM" id="MobiDB-lite"/>
    </source>
</evidence>
<keyword evidence="3 7" id="KW-0489">Methyltransferase</keyword>
<dbReference type="GO" id="GO:0035243">
    <property type="term" value="F:protein-arginine omega-N symmetric methyltransferase activity"/>
    <property type="evidence" value="ECO:0007669"/>
    <property type="project" value="UniProtKB-EC"/>
</dbReference>
<keyword evidence="4 7" id="KW-0808">Transferase</keyword>
<protein>
    <recommendedName>
        <fullName evidence="7">Protein arginine methyltransferase NDUFAF7</fullName>
        <ecNumber evidence="7">2.1.1.320</ecNumber>
    </recommendedName>
</protein>
<dbReference type="FunCoup" id="A0A1Y2EGD8">
    <property type="interactions" value="27"/>
</dbReference>
<evidence type="ECO:0000256" key="4">
    <source>
        <dbReference type="ARBA" id="ARBA00022679"/>
    </source>
</evidence>
<sequence>MRSRLHQSRQLASLASTSLSHSRPFASSAVSLKPKPKPSVTSAQGKEARFNYVSNPFDSTPDPDVASYRMVTAKELANRKTPPRRVKMLARDFIDDCLYNPHYGYFSTQAVIFDPDEVAGKQGKGKGVAGAGVGAGTLARAAGFDFPKMRSSTEFEFEIARRYGEFEGTTGGVSSGPGRQVWHTPTELFKPWYGRAIARFLVSEYKLNLYPYEDLIIYEIGAGNGTLMGDILDYIADEEPEVYERTRYRIVEISERLQGLQKGRARGGDGKASLKGPAKRKGHADKVEVLGGSIFDWERVVPEPCFFLAMEVLDNFSHDVVRYTTVDHEAHQCVVAVDSTGDYTELYEPVSDPLIARYLQLRSRLPSPRQRRSDLLNPLLAASPLLRKIYSSIPFAPNLTPPEFLPTKQLMLLDILRDKFPHHRILFSDFSSLPDAIPGKTAPVVQTRYEGETVACTTYLVQPGFFDIFFPTDFHLLRDLYSLVMSPSPSAQPAPIASSASPRVGADYFSPHVRRGAPSPALEATKVLSRRGEEGSGKVAVRGLTVLEHGEFLERWGETEMTRVRDGSNPMLDSYRNAAFIL</sequence>
<dbReference type="PANTHER" id="PTHR12049">
    <property type="entry name" value="PROTEIN ARGININE METHYLTRANSFERASE NDUFAF7, MITOCHONDRIAL"/>
    <property type="match status" value="1"/>
</dbReference>
<feature type="region of interest" description="Disordered" evidence="8">
    <location>
        <begin position="1"/>
        <end position="46"/>
    </location>
</feature>
<evidence type="ECO:0000256" key="3">
    <source>
        <dbReference type="ARBA" id="ARBA00022603"/>
    </source>
</evidence>
<dbReference type="AlphaFoldDB" id="A0A1Y2EGD8"/>
<comment type="caution">
    <text evidence="9">The sequence shown here is derived from an EMBL/GenBank/DDBJ whole genome shotgun (WGS) entry which is preliminary data.</text>
</comment>
<dbReference type="InterPro" id="IPR029063">
    <property type="entry name" value="SAM-dependent_MTases_sf"/>
</dbReference>
<evidence type="ECO:0000313" key="10">
    <source>
        <dbReference type="Proteomes" id="UP000193467"/>
    </source>
</evidence>
<proteinExistence type="inferred from homology"/>
<comment type="subcellular location">
    <subcellularLocation>
        <location evidence="1 7">Mitochondrion</location>
    </subcellularLocation>
</comment>
<dbReference type="STRING" id="106004.A0A1Y2EGD8"/>
<evidence type="ECO:0000256" key="5">
    <source>
        <dbReference type="ARBA" id="ARBA00023128"/>
    </source>
</evidence>
<accession>A0A1Y2EGD8</accession>
<dbReference type="InParanoid" id="A0A1Y2EGD8"/>
<comment type="similarity">
    <text evidence="2 7">Belongs to the NDUFAF7 family.</text>
</comment>
<keyword evidence="10" id="KW-1185">Reference proteome</keyword>
<dbReference type="PANTHER" id="PTHR12049:SF5">
    <property type="entry name" value="PROTEIN ARGININE METHYLTRANSFERASE NDUFAF7 HOMOLOG, MITOCHONDRIAL"/>
    <property type="match status" value="1"/>
</dbReference>
<dbReference type="EMBL" id="MCGR01000055">
    <property type="protein sequence ID" value="ORY70639.1"/>
    <property type="molecule type" value="Genomic_DNA"/>
</dbReference>
<comment type="function">
    <text evidence="7">Arginine methyltransferase involved in the assembly or stability of mitochondrial NADH:ubiquinone oxidoreductase complex (complex I).</text>
</comment>
<dbReference type="InterPro" id="IPR038375">
    <property type="entry name" value="NDUFAF7_sf"/>
</dbReference>
<organism evidence="9 10">
    <name type="scientific">Leucosporidium creatinivorum</name>
    <dbReference type="NCBI Taxonomy" id="106004"/>
    <lineage>
        <taxon>Eukaryota</taxon>
        <taxon>Fungi</taxon>
        <taxon>Dikarya</taxon>
        <taxon>Basidiomycota</taxon>
        <taxon>Pucciniomycotina</taxon>
        <taxon>Microbotryomycetes</taxon>
        <taxon>Leucosporidiales</taxon>
        <taxon>Leucosporidium</taxon>
    </lineage>
</organism>
<evidence type="ECO:0000313" key="9">
    <source>
        <dbReference type="EMBL" id="ORY70639.1"/>
    </source>
</evidence>
<dbReference type="GO" id="GO:0032259">
    <property type="term" value="P:methylation"/>
    <property type="evidence" value="ECO:0007669"/>
    <property type="project" value="UniProtKB-KW"/>
</dbReference>
<keyword evidence="5 7" id="KW-0496">Mitochondrion</keyword>
<evidence type="ECO:0000256" key="2">
    <source>
        <dbReference type="ARBA" id="ARBA00005891"/>
    </source>
</evidence>
<gene>
    <name evidence="9" type="ORF">BCR35DRAFT_282384</name>
</gene>
<dbReference type="Pfam" id="PF02636">
    <property type="entry name" value="Methyltransf_28"/>
    <property type="match status" value="1"/>
</dbReference>